<evidence type="ECO:0000313" key="1">
    <source>
        <dbReference type="EMBL" id="QHU19537.1"/>
    </source>
</evidence>
<proteinExistence type="predicted"/>
<sequence length="679" mass="75770">MSEAILLESVPQYPDFDINGTVKTATELGLQINDFVTYSQDAQNKLNCSIVDDSTGTVRRFKLIKLEQPYNSEAINYGASWYKLDSSSKNILEDSLSYDYKSYYDISNGNSLVYPYLFEVFTEFSLRNAVNLHSLPYGSQGGSWSYNHTNGILAFSAFNNLAAQNLYNGIYVINDTNKPVLNVYKYIGRKSISNLTNQITSIVGSYNNTLELLLTYISNQTRSIYRLEELITNNSVSVINNINKSLFSSNTFLTSTSITQDLSASLFSTINVSNNRAVIVDVNFSLYCCSAYNERITIELWRDASMIMQSRNLGSVNATGGITIPYSLTYLDENLSAGLKKYYIKYKLENNAGSHEQGIINVKTAEIAGSSNIILRDIANIAKYSNKALFETSNFTTTTSAMQDLSASLYNTIDVFDSNVQVNINLNLYCCYGFNERITIEVWRDASMISQSNELGTINATGGLTIPYYFNYLDKNLANGPKKYYLKYKLENNLHNQEQGIINLNTPNSSGSGNIVLANVSNATSNSLNISVGDSLSLININTTVITTENNSFTTNTNLLQDLSASLYNTIDIYNNSPVLVDVHFTLLCCYSFEERITIELWRDLVLISRNSNIGTANATGGFRSNYRLSFVDENTSNGTNKYYIKYKLENNVSAQEQGITNINITLLSGSSNILLRKL</sequence>
<protein>
    <submittedName>
        <fullName evidence="1">Uncharacterized protein</fullName>
    </submittedName>
</protein>
<dbReference type="AlphaFoldDB" id="A0A6C0KS60"/>
<dbReference type="EMBL" id="MN740952">
    <property type="protein sequence ID" value="QHU19537.1"/>
    <property type="molecule type" value="Genomic_DNA"/>
</dbReference>
<name>A0A6C0KS60_9ZZZZ</name>
<accession>A0A6C0KS60</accession>
<organism evidence="1">
    <name type="scientific">viral metagenome</name>
    <dbReference type="NCBI Taxonomy" id="1070528"/>
    <lineage>
        <taxon>unclassified sequences</taxon>
        <taxon>metagenomes</taxon>
        <taxon>organismal metagenomes</taxon>
    </lineage>
</organism>
<reference evidence="1" key="1">
    <citation type="journal article" date="2020" name="Nature">
        <title>Giant virus diversity and host interactions through global metagenomics.</title>
        <authorList>
            <person name="Schulz F."/>
            <person name="Roux S."/>
            <person name="Paez-Espino D."/>
            <person name="Jungbluth S."/>
            <person name="Walsh D.A."/>
            <person name="Denef V.J."/>
            <person name="McMahon K.D."/>
            <person name="Konstantinidis K.T."/>
            <person name="Eloe-Fadrosh E.A."/>
            <person name="Kyrpides N.C."/>
            <person name="Woyke T."/>
        </authorList>
    </citation>
    <scope>NUCLEOTIDE SEQUENCE</scope>
    <source>
        <strain evidence="1">GVMAG-S-3300013014-113</strain>
    </source>
</reference>